<evidence type="ECO:0000313" key="9">
    <source>
        <dbReference type="Proteomes" id="UP000259273"/>
    </source>
</evidence>
<dbReference type="InterPro" id="IPR011032">
    <property type="entry name" value="GroES-like_sf"/>
</dbReference>
<gene>
    <name evidence="8" type="ORF">DCP75_15780</name>
</gene>
<keyword evidence="5" id="KW-0560">Oxidoreductase</keyword>
<dbReference type="Gene3D" id="3.90.180.10">
    <property type="entry name" value="Medium-chain alcohol dehydrogenases, catalytic domain"/>
    <property type="match status" value="1"/>
</dbReference>
<dbReference type="Pfam" id="PF08240">
    <property type="entry name" value="ADH_N"/>
    <property type="match status" value="1"/>
</dbReference>
<dbReference type="InterPro" id="IPR020843">
    <property type="entry name" value="ER"/>
</dbReference>
<protein>
    <recommendedName>
        <fullName evidence="7">Enoyl reductase (ER) domain-containing protein</fullName>
    </recommendedName>
</protein>
<feature type="domain" description="Enoyl reductase (ER)" evidence="7">
    <location>
        <begin position="10"/>
        <end position="337"/>
    </location>
</feature>
<evidence type="ECO:0000313" key="8">
    <source>
        <dbReference type="EMBL" id="HAN29144.1"/>
    </source>
</evidence>
<dbReference type="PANTHER" id="PTHR43161">
    <property type="entry name" value="SORBITOL DEHYDROGENASE"/>
    <property type="match status" value="1"/>
</dbReference>
<evidence type="ECO:0000256" key="3">
    <source>
        <dbReference type="ARBA" id="ARBA00022723"/>
    </source>
</evidence>
<dbReference type="InterPro" id="IPR013154">
    <property type="entry name" value="ADH-like_N"/>
</dbReference>
<reference evidence="8 9" key="1">
    <citation type="journal article" date="2018" name="Nat. Biotechnol.">
        <title>A standardized bacterial taxonomy based on genome phylogeny substantially revises the tree of life.</title>
        <authorList>
            <person name="Parks D.H."/>
            <person name="Chuvochina M."/>
            <person name="Waite D.W."/>
            <person name="Rinke C."/>
            <person name="Skarshewski A."/>
            <person name="Chaumeil P.A."/>
            <person name="Hugenholtz P."/>
        </authorList>
    </citation>
    <scope>NUCLEOTIDE SEQUENCE [LARGE SCALE GENOMIC DNA]</scope>
    <source>
        <strain evidence="8">UBA9158</strain>
    </source>
</reference>
<dbReference type="InterPro" id="IPR036291">
    <property type="entry name" value="NAD(P)-bd_dom_sf"/>
</dbReference>
<dbReference type="GO" id="GO:0000721">
    <property type="term" value="F:(R,R)-butanediol dehydrogenase activity"/>
    <property type="evidence" value="ECO:0007669"/>
    <property type="project" value="TreeGrafter"/>
</dbReference>
<comment type="similarity">
    <text evidence="2 6">Belongs to the zinc-containing alcohol dehydrogenase family.</text>
</comment>
<evidence type="ECO:0000256" key="5">
    <source>
        <dbReference type="ARBA" id="ARBA00023002"/>
    </source>
</evidence>
<dbReference type="AlphaFoldDB" id="A0A3C1KS22"/>
<dbReference type="InterPro" id="IPR013149">
    <property type="entry name" value="ADH-like_C"/>
</dbReference>
<dbReference type="Proteomes" id="UP000259273">
    <property type="component" value="Unassembled WGS sequence"/>
</dbReference>
<sequence>MPTIPLARIHAPNDVRLDTVDMPRPGPDDVLIRVERCGICGSDLTYAKLGGIPGTVSPFALGHEFAGEIVETGANVAHLAVGDRVVVNPEAAANRIGSSGLRGAFSPYIVFENAAADRQGILPLPAGLDYDLGALVEPLSVGMHGANQGKVTRGDKVVIFGAGPVGLAAGVAAKYFGAESVVIADLSESRLAVARELGLQTFSAGSESLTAFLRRTHGTVTNDPLLGEQPATDVFIEATGVGAVFTELCESARKGARIVVVGVHFQSVELNMINLLMKELVITAATQYPVEFPQVLDMLQSGAVDVRPMISHHFPLSQFVSAFSQAQKPGEAVKVIVHCQK</sequence>
<dbReference type="GO" id="GO:0005737">
    <property type="term" value="C:cytoplasm"/>
    <property type="evidence" value="ECO:0007669"/>
    <property type="project" value="TreeGrafter"/>
</dbReference>
<dbReference type="GO" id="GO:0008270">
    <property type="term" value="F:zinc ion binding"/>
    <property type="evidence" value="ECO:0007669"/>
    <property type="project" value="InterPro"/>
</dbReference>
<keyword evidence="4 6" id="KW-0862">Zinc</keyword>
<proteinExistence type="inferred from homology"/>
<dbReference type="PANTHER" id="PTHR43161:SF23">
    <property type="entry name" value="(R,R)-BUTANEDIOL DEHYDROGENASE-RELATED"/>
    <property type="match status" value="1"/>
</dbReference>
<dbReference type="EMBL" id="DMND01000211">
    <property type="protein sequence ID" value="HAN29144.1"/>
    <property type="molecule type" value="Genomic_DNA"/>
</dbReference>
<keyword evidence="3 6" id="KW-0479">Metal-binding</keyword>
<evidence type="ECO:0000256" key="6">
    <source>
        <dbReference type="RuleBase" id="RU361277"/>
    </source>
</evidence>
<evidence type="ECO:0000256" key="1">
    <source>
        <dbReference type="ARBA" id="ARBA00001947"/>
    </source>
</evidence>
<comment type="caution">
    <text evidence="8">The sequence shown here is derived from an EMBL/GenBank/DDBJ whole genome shotgun (WGS) entry which is preliminary data.</text>
</comment>
<dbReference type="GO" id="GO:0034079">
    <property type="term" value="P:butanediol biosynthetic process"/>
    <property type="evidence" value="ECO:0007669"/>
    <property type="project" value="TreeGrafter"/>
</dbReference>
<dbReference type="PROSITE" id="PS00059">
    <property type="entry name" value="ADH_ZINC"/>
    <property type="match status" value="1"/>
</dbReference>
<accession>A0A3C1KS22</accession>
<comment type="cofactor">
    <cofactor evidence="1 6">
        <name>Zn(2+)</name>
        <dbReference type="ChEBI" id="CHEBI:29105"/>
    </cofactor>
</comment>
<dbReference type="SMART" id="SM00829">
    <property type="entry name" value="PKS_ER"/>
    <property type="match status" value="1"/>
</dbReference>
<dbReference type="Pfam" id="PF00107">
    <property type="entry name" value="ADH_zinc_N"/>
    <property type="match status" value="1"/>
</dbReference>
<evidence type="ECO:0000256" key="4">
    <source>
        <dbReference type="ARBA" id="ARBA00022833"/>
    </source>
</evidence>
<dbReference type="STRING" id="1121937.GCA_000423125_02570"/>
<name>A0A3C1KS22_9GAMM</name>
<dbReference type="Gene3D" id="3.40.50.720">
    <property type="entry name" value="NAD(P)-binding Rossmann-like Domain"/>
    <property type="match status" value="1"/>
</dbReference>
<evidence type="ECO:0000259" key="7">
    <source>
        <dbReference type="SMART" id="SM00829"/>
    </source>
</evidence>
<dbReference type="SUPFAM" id="SSF51735">
    <property type="entry name" value="NAD(P)-binding Rossmann-fold domains"/>
    <property type="match status" value="1"/>
</dbReference>
<dbReference type="SUPFAM" id="SSF50129">
    <property type="entry name" value="GroES-like"/>
    <property type="match status" value="1"/>
</dbReference>
<organism evidence="8 9">
    <name type="scientific">Haliea salexigens</name>
    <dbReference type="NCBI Taxonomy" id="287487"/>
    <lineage>
        <taxon>Bacteria</taxon>
        <taxon>Pseudomonadati</taxon>
        <taxon>Pseudomonadota</taxon>
        <taxon>Gammaproteobacteria</taxon>
        <taxon>Cellvibrionales</taxon>
        <taxon>Halieaceae</taxon>
        <taxon>Haliea</taxon>
    </lineage>
</organism>
<evidence type="ECO:0000256" key="2">
    <source>
        <dbReference type="ARBA" id="ARBA00008072"/>
    </source>
</evidence>
<dbReference type="InterPro" id="IPR002328">
    <property type="entry name" value="ADH_Zn_CS"/>
</dbReference>